<comment type="caution">
    <text evidence="1">The sequence shown here is derived from an EMBL/GenBank/DDBJ whole genome shotgun (WGS) entry which is preliminary data.</text>
</comment>
<dbReference type="Proteomes" id="UP000554235">
    <property type="component" value="Unassembled WGS sequence"/>
</dbReference>
<dbReference type="AlphaFoldDB" id="A0A8H4PJL8"/>
<organism evidence="1 2">
    <name type="scientific">Fusarium albosuccineum</name>
    <dbReference type="NCBI Taxonomy" id="1237068"/>
    <lineage>
        <taxon>Eukaryota</taxon>
        <taxon>Fungi</taxon>
        <taxon>Dikarya</taxon>
        <taxon>Ascomycota</taxon>
        <taxon>Pezizomycotina</taxon>
        <taxon>Sordariomycetes</taxon>
        <taxon>Hypocreomycetidae</taxon>
        <taxon>Hypocreales</taxon>
        <taxon>Nectriaceae</taxon>
        <taxon>Fusarium</taxon>
        <taxon>Fusarium decemcellulare species complex</taxon>
    </lineage>
</organism>
<evidence type="ECO:0000313" key="1">
    <source>
        <dbReference type="EMBL" id="KAF4465287.1"/>
    </source>
</evidence>
<gene>
    <name evidence="1" type="ORF">FALBO_7863</name>
</gene>
<accession>A0A8H4PJL8</accession>
<sequence length="84" mass="9105">MVEESHLPRIICGGGLKNAAVEDHEPLQLIVQYDRIDVVGQVHLLAFGAEQSYGCWIGPIDDEGLGLIPIIVSLVGLDCKPRGR</sequence>
<reference evidence="1 2" key="1">
    <citation type="submission" date="2020-01" db="EMBL/GenBank/DDBJ databases">
        <title>Identification and distribution of gene clusters putatively required for synthesis of sphingolipid metabolism inhibitors in phylogenetically diverse species of the filamentous fungus Fusarium.</title>
        <authorList>
            <person name="Kim H.-S."/>
            <person name="Busman M."/>
            <person name="Brown D.W."/>
            <person name="Divon H."/>
            <person name="Uhlig S."/>
            <person name="Proctor R.H."/>
        </authorList>
    </citation>
    <scope>NUCLEOTIDE SEQUENCE [LARGE SCALE GENOMIC DNA]</scope>
    <source>
        <strain evidence="1 2">NRRL 20459</strain>
    </source>
</reference>
<keyword evidence="2" id="KW-1185">Reference proteome</keyword>
<proteinExistence type="predicted"/>
<name>A0A8H4PJL8_9HYPO</name>
<dbReference type="EMBL" id="JAADYS010001058">
    <property type="protein sequence ID" value="KAF4465287.1"/>
    <property type="molecule type" value="Genomic_DNA"/>
</dbReference>
<feature type="non-terminal residue" evidence="1">
    <location>
        <position position="1"/>
    </location>
</feature>
<evidence type="ECO:0000313" key="2">
    <source>
        <dbReference type="Proteomes" id="UP000554235"/>
    </source>
</evidence>
<protein>
    <submittedName>
        <fullName evidence="1">Uncharacterized protein</fullName>
    </submittedName>
</protein>